<keyword evidence="2" id="KW-1185">Reference proteome</keyword>
<organism evidence="1 2">
    <name type="scientific">Triticum urartu</name>
    <name type="common">Red wild einkorn</name>
    <name type="synonym">Crithodium urartu</name>
    <dbReference type="NCBI Taxonomy" id="4572"/>
    <lineage>
        <taxon>Eukaryota</taxon>
        <taxon>Viridiplantae</taxon>
        <taxon>Streptophyta</taxon>
        <taxon>Embryophyta</taxon>
        <taxon>Tracheophyta</taxon>
        <taxon>Spermatophyta</taxon>
        <taxon>Magnoliopsida</taxon>
        <taxon>Liliopsida</taxon>
        <taxon>Poales</taxon>
        <taxon>Poaceae</taxon>
        <taxon>BOP clade</taxon>
        <taxon>Pooideae</taxon>
        <taxon>Triticodae</taxon>
        <taxon>Triticeae</taxon>
        <taxon>Triticinae</taxon>
        <taxon>Triticum</taxon>
    </lineage>
</organism>
<name>A0A8R7TUH1_TRIUA</name>
<dbReference type="Proteomes" id="UP000015106">
    <property type="component" value="Chromosome 3"/>
</dbReference>
<reference evidence="1" key="2">
    <citation type="submission" date="2018-03" db="EMBL/GenBank/DDBJ databases">
        <title>The Triticum urartu genome reveals the dynamic nature of wheat genome evolution.</title>
        <authorList>
            <person name="Ling H."/>
            <person name="Ma B."/>
            <person name="Shi X."/>
            <person name="Liu H."/>
            <person name="Dong L."/>
            <person name="Sun H."/>
            <person name="Cao Y."/>
            <person name="Gao Q."/>
            <person name="Zheng S."/>
            <person name="Li Y."/>
            <person name="Yu Y."/>
            <person name="Du H."/>
            <person name="Qi M."/>
            <person name="Li Y."/>
            <person name="Yu H."/>
            <person name="Cui Y."/>
            <person name="Wang N."/>
            <person name="Chen C."/>
            <person name="Wu H."/>
            <person name="Zhao Y."/>
            <person name="Zhang J."/>
            <person name="Li Y."/>
            <person name="Zhou W."/>
            <person name="Zhang B."/>
            <person name="Hu W."/>
            <person name="Eijk M."/>
            <person name="Tang J."/>
            <person name="Witsenboer H."/>
            <person name="Zhao S."/>
            <person name="Li Z."/>
            <person name="Zhang A."/>
            <person name="Wang D."/>
            <person name="Liang C."/>
        </authorList>
    </citation>
    <scope>NUCLEOTIDE SEQUENCE [LARGE SCALE GENOMIC DNA]</scope>
    <source>
        <strain evidence="1">cv. G1812</strain>
    </source>
</reference>
<dbReference type="Gramene" id="TuG1812G0300002026.01.T01">
    <property type="protein sequence ID" value="TuG1812G0300002026.01.T01.cds442543"/>
    <property type="gene ID" value="TuG1812G0300002026.01"/>
</dbReference>
<accession>A0A8R7TUH1</accession>
<reference evidence="1" key="3">
    <citation type="submission" date="2022-06" db="UniProtKB">
        <authorList>
            <consortium name="EnsemblPlants"/>
        </authorList>
    </citation>
    <scope>IDENTIFICATION</scope>
</reference>
<dbReference type="AlphaFoldDB" id="A0A8R7TUH1"/>
<evidence type="ECO:0000313" key="2">
    <source>
        <dbReference type="Proteomes" id="UP000015106"/>
    </source>
</evidence>
<reference evidence="2" key="1">
    <citation type="journal article" date="2013" name="Nature">
        <title>Draft genome of the wheat A-genome progenitor Triticum urartu.</title>
        <authorList>
            <person name="Ling H.Q."/>
            <person name="Zhao S."/>
            <person name="Liu D."/>
            <person name="Wang J."/>
            <person name="Sun H."/>
            <person name="Zhang C."/>
            <person name="Fan H."/>
            <person name="Li D."/>
            <person name="Dong L."/>
            <person name="Tao Y."/>
            <person name="Gao C."/>
            <person name="Wu H."/>
            <person name="Li Y."/>
            <person name="Cui Y."/>
            <person name="Guo X."/>
            <person name="Zheng S."/>
            <person name="Wang B."/>
            <person name="Yu K."/>
            <person name="Liang Q."/>
            <person name="Yang W."/>
            <person name="Lou X."/>
            <person name="Chen J."/>
            <person name="Feng M."/>
            <person name="Jian J."/>
            <person name="Zhang X."/>
            <person name="Luo G."/>
            <person name="Jiang Y."/>
            <person name="Liu J."/>
            <person name="Wang Z."/>
            <person name="Sha Y."/>
            <person name="Zhang B."/>
            <person name="Wu H."/>
            <person name="Tang D."/>
            <person name="Shen Q."/>
            <person name="Xue P."/>
            <person name="Zou S."/>
            <person name="Wang X."/>
            <person name="Liu X."/>
            <person name="Wang F."/>
            <person name="Yang Y."/>
            <person name="An X."/>
            <person name="Dong Z."/>
            <person name="Zhang K."/>
            <person name="Zhang X."/>
            <person name="Luo M.C."/>
            <person name="Dvorak J."/>
            <person name="Tong Y."/>
            <person name="Wang J."/>
            <person name="Yang H."/>
            <person name="Li Z."/>
            <person name="Wang D."/>
            <person name="Zhang A."/>
            <person name="Wang J."/>
        </authorList>
    </citation>
    <scope>NUCLEOTIDE SEQUENCE</scope>
    <source>
        <strain evidence="2">cv. G1812</strain>
    </source>
</reference>
<dbReference type="EnsemblPlants" id="TuG1812G0300002026.01.T01">
    <property type="protein sequence ID" value="TuG1812G0300002026.01.T01.cds442543"/>
    <property type="gene ID" value="TuG1812G0300002026.01"/>
</dbReference>
<sequence>MRLHHVHLAASHHHAPAARHVRVAAPVDAHGAAAANVRRPAPRDAERAAPVGARLATPPQRHVGAVAHVRLPAPPEAQLPGAVHARGALAPPDAHRARALHVRGLAPPHGDFPGPVDAHRVAPVEGHGAAGLCRREAAPGEAHVAAAAAAHDHVLQPADLEDAWADNGERAAVAPEHALVDGRLGAVDDHGELVIHGFGGGKGFRVDGHHFSL</sequence>
<gene>
    <name evidence="1" type="primary">LOC125548261</name>
</gene>
<protein>
    <submittedName>
        <fullName evidence="1">Uncharacterized protein</fullName>
    </submittedName>
</protein>
<evidence type="ECO:0000313" key="1">
    <source>
        <dbReference type="EnsemblPlants" id="TuG1812G0300002026.01.T01.cds442543"/>
    </source>
</evidence>
<proteinExistence type="predicted"/>